<dbReference type="Proteomes" id="UP000001449">
    <property type="component" value="Chromosome 2"/>
</dbReference>
<feature type="compositionally biased region" description="Polar residues" evidence="1">
    <location>
        <begin position="655"/>
        <end position="667"/>
    </location>
</feature>
<reference evidence="3 4" key="2">
    <citation type="journal article" date="2008" name="Nature">
        <title>The Phaeodactylum genome reveals the evolutionary history of diatom genomes.</title>
        <authorList>
            <person name="Bowler C."/>
            <person name="Allen A.E."/>
            <person name="Badger J.H."/>
            <person name="Grimwood J."/>
            <person name="Jabbari K."/>
            <person name="Kuo A."/>
            <person name="Maheswari U."/>
            <person name="Martens C."/>
            <person name="Maumus F."/>
            <person name="Otillar R.P."/>
            <person name="Rayko E."/>
            <person name="Salamov A."/>
            <person name="Vandepoele K."/>
            <person name="Beszteri B."/>
            <person name="Gruber A."/>
            <person name="Heijde M."/>
            <person name="Katinka M."/>
            <person name="Mock T."/>
            <person name="Valentin K."/>
            <person name="Verret F."/>
            <person name="Berges J.A."/>
            <person name="Brownlee C."/>
            <person name="Cadoret J.P."/>
            <person name="Chiovitti A."/>
            <person name="Choi C.J."/>
            <person name="Coesel S."/>
            <person name="De Martino A."/>
            <person name="Detter J.C."/>
            <person name="Durkin C."/>
            <person name="Falciatore A."/>
            <person name="Fournet J."/>
            <person name="Haruta M."/>
            <person name="Huysman M.J."/>
            <person name="Jenkins B.D."/>
            <person name="Jiroutova K."/>
            <person name="Jorgensen R.E."/>
            <person name="Joubert Y."/>
            <person name="Kaplan A."/>
            <person name="Kroger N."/>
            <person name="Kroth P.G."/>
            <person name="La Roche J."/>
            <person name="Lindquist E."/>
            <person name="Lommer M."/>
            <person name="Martin-Jezequel V."/>
            <person name="Lopez P.J."/>
            <person name="Lucas S."/>
            <person name="Mangogna M."/>
            <person name="McGinnis K."/>
            <person name="Medlin L.K."/>
            <person name="Montsant A."/>
            <person name="Oudot-Le Secq M.P."/>
            <person name="Napoli C."/>
            <person name="Obornik M."/>
            <person name="Parker M.S."/>
            <person name="Petit J.L."/>
            <person name="Porcel B.M."/>
            <person name="Poulsen N."/>
            <person name="Robison M."/>
            <person name="Rychlewski L."/>
            <person name="Rynearson T.A."/>
            <person name="Schmutz J."/>
            <person name="Shapiro H."/>
            <person name="Siaut M."/>
            <person name="Stanley M."/>
            <person name="Sussman M.R."/>
            <person name="Taylor A.R."/>
            <person name="Vardi A."/>
            <person name="von Dassow P."/>
            <person name="Vyverman W."/>
            <person name="Willis A."/>
            <person name="Wyrwicz L.S."/>
            <person name="Rokhsar D.S."/>
            <person name="Weissenbach J."/>
            <person name="Armbrust E.V."/>
            <person name="Green B.R."/>
            <person name="Van de Peer Y."/>
            <person name="Grigoriev I.V."/>
        </authorList>
    </citation>
    <scope>NUCLEOTIDE SEQUENCE [LARGE SCALE GENOMIC DNA]</scope>
    <source>
        <strain evidence="3 4">CCMP1335</strain>
    </source>
</reference>
<dbReference type="InterPro" id="IPR000305">
    <property type="entry name" value="GIY-YIG_endonuc"/>
</dbReference>
<accession>B8BTF7</accession>
<dbReference type="PANTHER" id="PTHR20208:SF13">
    <property type="entry name" value="STRUCTURE-SPECIFIC ENDONUCLEASE SUBUNIT SLX1"/>
    <property type="match status" value="1"/>
</dbReference>
<feature type="compositionally biased region" description="Low complexity" evidence="1">
    <location>
        <begin position="361"/>
        <end position="373"/>
    </location>
</feature>
<dbReference type="InParanoid" id="B8BTF7"/>
<dbReference type="KEGG" id="tps:THAPSDRAFT_2122"/>
<gene>
    <name evidence="3" type="ORF">THAPSDRAFT_2122</name>
</gene>
<feature type="region of interest" description="Disordered" evidence="1">
    <location>
        <begin position="272"/>
        <end position="373"/>
    </location>
</feature>
<dbReference type="AlphaFoldDB" id="B8BTF7"/>
<dbReference type="RefSeq" id="XP_002287643.1">
    <property type="nucleotide sequence ID" value="XM_002287607.1"/>
</dbReference>
<dbReference type="GeneID" id="7442203"/>
<keyword evidence="4" id="KW-1185">Reference proteome</keyword>
<dbReference type="InterPro" id="IPR035901">
    <property type="entry name" value="GIY-YIG_endonuc_sf"/>
</dbReference>
<dbReference type="PROSITE" id="PS50164">
    <property type="entry name" value="GIY_YIG"/>
    <property type="match status" value="1"/>
</dbReference>
<evidence type="ECO:0000256" key="1">
    <source>
        <dbReference type="SAM" id="MobiDB-lite"/>
    </source>
</evidence>
<protein>
    <recommendedName>
        <fullName evidence="2">GIY-YIG domain-containing protein</fullName>
    </recommendedName>
</protein>
<evidence type="ECO:0000259" key="2">
    <source>
        <dbReference type="PROSITE" id="PS50164"/>
    </source>
</evidence>
<evidence type="ECO:0000313" key="4">
    <source>
        <dbReference type="Proteomes" id="UP000001449"/>
    </source>
</evidence>
<dbReference type="eggNOG" id="KOG3005">
    <property type="taxonomic scope" value="Eukaryota"/>
</dbReference>
<name>B8BTF7_THAPS</name>
<evidence type="ECO:0000313" key="3">
    <source>
        <dbReference type="EMBL" id="EED95086.1"/>
    </source>
</evidence>
<dbReference type="Gene3D" id="3.40.1440.10">
    <property type="entry name" value="GIY-YIG endonuclease"/>
    <property type="match status" value="1"/>
</dbReference>
<dbReference type="STRING" id="35128.B8BTF7"/>
<proteinExistence type="predicted"/>
<dbReference type="HOGENOM" id="CLU_361538_0_0_1"/>
<organism evidence="3 4">
    <name type="scientific">Thalassiosira pseudonana</name>
    <name type="common">Marine diatom</name>
    <name type="synonym">Cyclotella nana</name>
    <dbReference type="NCBI Taxonomy" id="35128"/>
    <lineage>
        <taxon>Eukaryota</taxon>
        <taxon>Sar</taxon>
        <taxon>Stramenopiles</taxon>
        <taxon>Ochrophyta</taxon>
        <taxon>Bacillariophyta</taxon>
        <taxon>Coscinodiscophyceae</taxon>
        <taxon>Thalassiosirophycidae</taxon>
        <taxon>Thalassiosirales</taxon>
        <taxon>Thalassiosiraceae</taxon>
        <taxon>Thalassiosira</taxon>
    </lineage>
</organism>
<feature type="compositionally biased region" description="Basic residues" evidence="1">
    <location>
        <begin position="574"/>
        <end position="584"/>
    </location>
</feature>
<feature type="compositionally biased region" description="Basic and acidic residues" evidence="1">
    <location>
        <begin position="11"/>
        <end position="40"/>
    </location>
</feature>
<dbReference type="EMBL" id="CM000639">
    <property type="protein sequence ID" value="EED95086.1"/>
    <property type="molecule type" value="Genomic_DNA"/>
</dbReference>
<feature type="compositionally biased region" description="Acidic residues" evidence="1">
    <location>
        <begin position="54"/>
        <end position="67"/>
    </location>
</feature>
<feature type="compositionally biased region" description="Polar residues" evidence="1">
    <location>
        <begin position="135"/>
        <end position="153"/>
    </location>
</feature>
<dbReference type="PANTHER" id="PTHR20208">
    <property type="entry name" value="STRUCTURE-SPECIFIC ENDONUCLEASE SUBUNIT SLX1"/>
    <property type="match status" value="1"/>
</dbReference>
<feature type="compositionally biased region" description="Polar residues" evidence="1">
    <location>
        <begin position="347"/>
        <end position="360"/>
    </location>
</feature>
<feature type="region of interest" description="Disordered" evidence="1">
    <location>
        <begin position="565"/>
        <end position="584"/>
    </location>
</feature>
<dbReference type="CDD" id="cd10455">
    <property type="entry name" value="GIY-YIG_SLX1"/>
    <property type="match status" value="1"/>
</dbReference>
<reference evidence="3 4" key="1">
    <citation type="journal article" date="2004" name="Science">
        <title>The genome of the diatom Thalassiosira pseudonana: ecology, evolution, and metabolism.</title>
        <authorList>
            <person name="Armbrust E.V."/>
            <person name="Berges J.A."/>
            <person name="Bowler C."/>
            <person name="Green B.R."/>
            <person name="Martinez D."/>
            <person name="Putnam N.H."/>
            <person name="Zhou S."/>
            <person name="Allen A.E."/>
            <person name="Apt K.E."/>
            <person name="Bechner M."/>
            <person name="Brzezinski M.A."/>
            <person name="Chaal B.K."/>
            <person name="Chiovitti A."/>
            <person name="Davis A.K."/>
            <person name="Demarest M.S."/>
            <person name="Detter J.C."/>
            <person name="Glavina T."/>
            <person name="Goodstein D."/>
            <person name="Hadi M.Z."/>
            <person name="Hellsten U."/>
            <person name="Hildebrand M."/>
            <person name="Jenkins B.D."/>
            <person name="Jurka J."/>
            <person name="Kapitonov V.V."/>
            <person name="Kroger N."/>
            <person name="Lau W.W."/>
            <person name="Lane T.W."/>
            <person name="Larimer F.W."/>
            <person name="Lippmeier J.C."/>
            <person name="Lucas S."/>
            <person name="Medina M."/>
            <person name="Montsant A."/>
            <person name="Obornik M."/>
            <person name="Parker M.S."/>
            <person name="Palenik B."/>
            <person name="Pazour G.J."/>
            <person name="Richardson P.M."/>
            <person name="Rynearson T.A."/>
            <person name="Saito M.A."/>
            <person name="Schwartz D.C."/>
            <person name="Thamatrakoln K."/>
            <person name="Valentin K."/>
            <person name="Vardi A."/>
            <person name="Wilkerson F.P."/>
            <person name="Rokhsar D.S."/>
        </authorList>
    </citation>
    <scope>NUCLEOTIDE SEQUENCE [LARGE SCALE GENOMIC DNA]</scope>
    <source>
        <strain evidence="3 4">CCMP1335</strain>
    </source>
</reference>
<feature type="region of interest" description="Disordered" evidence="1">
    <location>
        <begin position="1"/>
        <end position="237"/>
    </location>
</feature>
<dbReference type="Pfam" id="PF01541">
    <property type="entry name" value="GIY-YIG"/>
    <property type="match status" value="1"/>
</dbReference>
<feature type="compositionally biased region" description="Low complexity" evidence="1">
    <location>
        <begin position="154"/>
        <end position="164"/>
    </location>
</feature>
<feature type="compositionally biased region" description="Polar residues" evidence="1">
    <location>
        <begin position="172"/>
        <end position="212"/>
    </location>
</feature>
<dbReference type="InterPro" id="IPR050381">
    <property type="entry name" value="SLX1_endonuclease"/>
</dbReference>
<feature type="compositionally biased region" description="Polar residues" evidence="1">
    <location>
        <begin position="291"/>
        <end position="306"/>
    </location>
</feature>
<dbReference type="PaxDb" id="35128-Thaps2122"/>
<feature type="compositionally biased region" description="Low complexity" evidence="1">
    <location>
        <begin position="307"/>
        <end position="320"/>
    </location>
</feature>
<feature type="region of interest" description="Disordered" evidence="1">
    <location>
        <begin position="647"/>
        <end position="683"/>
    </location>
</feature>
<feature type="domain" description="GIY-YIG" evidence="2">
    <location>
        <begin position="376"/>
        <end position="460"/>
    </location>
</feature>
<sequence>MNDEVVILLDNSRDDSSDGEESISRSDRSGRKRNGERAASDDAAPDELPTQPLADDDDGELQIEVNEELSISSDDSDSSIDIDGAVGGIRSACRDQQAQDNDARNNDVNEQLMLELDDDEDLNNSDQSDNIEICSISSGSDHQQFNLQQQCDVSSSTSSSSGIPGPSPKNKLFTSSFQRSPLGSVIDTSSPKSRLNKSSLQSTMLRASSHEAQSTHELEDDEDEGWNSDCESASFPTSNVQPVKRRCVVKISSGAPTGKCKANVTTFEAKKKSATTTGKGKGATKRVATKSVRQSSTATSDLNELSTRTTEVENATTDTTKSTQKRGRKWGGGYYSSNNRKAKATNDDSSVSTALPTSLSNNGNAKTTSNNNDNTKHYHTYLLRSLSPDHPLKTYIGFTTHPSRRIRQHNGILKNGGARRTKRSGRPWTFTCVIAGFQDKITALQFEWAWQNVGRSKCFRDAVGDDALAKKMGRRMGVKARLEELRVLVKACLPFCLYSLTVYFPEAEYQEMFLRLVACADENVSGEATAAVKDCGESGATSGMVGGFMSTQVCAVEDMPFAKELEDEKERKREARKKKTAANKASKSKKTINCTTDISDWIESGNEESDSCSMMDESDVSDFSAQLMRRGRAMRSSLGVVAEDLCSSDDESVAASPSSSYGYSKQPASPAKQRATGSSSSDDEVLALDFQSLSIDKKKSDGDAFNKNDCDFSTITSGNSSDDCSLGDDVQHLSGGLDAGTRRQNEKENIEPRVVAMAVVKQKNIDVYDLCFSP</sequence>